<name>A0ABX7IDQ4_9BACT</name>
<keyword evidence="3" id="KW-1185">Reference proteome</keyword>
<dbReference type="PANTHER" id="PTHR42966:SF1">
    <property type="entry name" value="SIALIC ACID SYNTHASE"/>
    <property type="match status" value="1"/>
</dbReference>
<protein>
    <submittedName>
        <fullName evidence="2">N-acetylneuraminate synthase family protein</fullName>
    </submittedName>
</protein>
<dbReference type="InterPro" id="IPR036732">
    <property type="entry name" value="AFP_Neu5c_C_sf"/>
</dbReference>
<dbReference type="InterPro" id="IPR013785">
    <property type="entry name" value="Aldolase_TIM"/>
</dbReference>
<dbReference type="CDD" id="cd11615">
    <property type="entry name" value="SAF_NeuB_like"/>
    <property type="match status" value="1"/>
</dbReference>
<reference evidence="2 3" key="1">
    <citation type="submission" date="2020-06" db="EMBL/GenBank/DDBJ databases">
        <title>Dyadobacter sandarakinus sp. nov., isolated from the soil of the Arctic Yellow River Station.</title>
        <authorList>
            <person name="Zhang Y."/>
            <person name="Peng F."/>
        </authorList>
    </citation>
    <scope>NUCLEOTIDE SEQUENCE [LARGE SCALE GENOMIC DNA]</scope>
    <source>
        <strain evidence="2 3">Q3-56</strain>
    </source>
</reference>
<sequence length="339" mass="37821">MNNEVYIIAEVGMAHDGSLGMAHSFIDALSGTGVNAVKFQVHIAAAESSMSERFRINFSYEDRTRMDYWARTEFTREQWACLKTHCAANGMDFVASPFSIAAAELLQNIGAKKIKIASGEVTNHLLLKKIARFADYVLLSSGMSNWDELDGAASILTNREIAFSILQCTTAYPTQPSQWGLNVLDEIRNRYDVPAGFSDHSGDIYAGLAAAAHGASTIEVHATFDQCMFGPDARASLDMRQISSLVKGIRQIENAVRHPVNKLHNEDFRELSKIFGKSLALNKHLKKGHIVRLEDLETKKPAGQGMDVRNYQQAVGRMLLRDMPQWEFLQEHDLEPCEK</sequence>
<dbReference type="InterPro" id="IPR013974">
    <property type="entry name" value="SAF"/>
</dbReference>
<evidence type="ECO:0000313" key="2">
    <source>
        <dbReference type="EMBL" id="QRR03243.1"/>
    </source>
</evidence>
<dbReference type="SUPFAM" id="SSF51569">
    <property type="entry name" value="Aldolase"/>
    <property type="match status" value="1"/>
</dbReference>
<dbReference type="RefSeq" id="WP_204658993.1">
    <property type="nucleotide sequence ID" value="NZ_CP056775.1"/>
</dbReference>
<evidence type="ECO:0000259" key="1">
    <source>
        <dbReference type="PROSITE" id="PS50844"/>
    </source>
</evidence>
<proteinExistence type="predicted"/>
<accession>A0ABX7IDQ4</accession>
<dbReference type="PROSITE" id="PS50844">
    <property type="entry name" value="AFP_LIKE"/>
    <property type="match status" value="1"/>
</dbReference>
<dbReference type="PANTHER" id="PTHR42966">
    <property type="entry name" value="N-ACETYLNEURAMINATE SYNTHASE"/>
    <property type="match status" value="1"/>
</dbReference>
<dbReference type="Gene3D" id="3.90.1210.10">
    <property type="entry name" value="Antifreeze-like/N-acetylneuraminic acid synthase C-terminal domain"/>
    <property type="match status" value="1"/>
</dbReference>
<evidence type="ECO:0000313" key="3">
    <source>
        <dbReference type="Proteomes" id="UP000612680"/>
    </source>
</evidence>
<dbReference type="InterPro" id="IPR006190">
    <property type="entry name" value="SAF_AFP_Neu5Ac"/>
</dbReference>
<dbReference type="Pfam" id="PF03102">
    <property type="entry name" value="NeuB"/>
    <property type="match status" value="1"/>
</dbReference>
<feature type="domain" description="AFP-like" evidence="1">
    <location>
        <begin position="278"/>
        <end position="337"/>
    </location>
</feature>
<gene>
    <name evidence="2" type="ORF">HWI92_21155</name>
</gene>
<dbReference type="SMART" id="SM00858">
    <property type="entry name" value="SAF"/>
    <property type="match status" value="1"/>
</dbReference>
<organism evidence="2 3">
    <name type="scientific">Dyadobacter sandarakinus</name>
    <dbReference type="NCBI Taxonomy" id="2747268"/>
    <lineage>
        <taxon>Bacteria</taxon>
        <taxon>Pseudomonadati</taxon>
        <taxon>Bacteroidota</taxon>
        <taxon>Cytophagia</taxon>
        <taxon>Cytophagales</taxon>
        <taxon>Spirosomataceae</taxon>
        <taxon>Dyadobacter</taxon>
    </lineage>
</organism>
<dbReference type="EMBL" id="CP056775">
    <property type="protein sequence ID" value="QRR03243.1"/>
    <property type="molecule type" value="Genomic_DNA"/>
</dbReference>
<dbReference type="InterPro" id="IPR013132">
    <property type="entry name" value="PseI/NeuA/B-like_N"/>
</dbReference>
<dbReference type="SUPFAM" id="SSF51269">
    <property type="entry name" value="AFP III-like domain"/>
    <property type="match status" value="1"/>
</dbReference>
<dbReference type="InterPro" id="IPR057736">
    <property type="entry name" value="SAF_PseI/NeuA/NeuB"/>
</dbReference>
<dbReference type="Proteomes" id="UP000612680">
    <property type="component" value="Chromosome"/>
</dbReference>
<dbReference type="Gene3D" id="3.20.20.70">
    <property type="entry name" value="Aldolase class I"/>
    <property type="match status" value="1"/>
</dbReference>
<dbReference type="InterPro" id="IPR051690">
    <property type="entry name" value="PseI-like"/>
</dbReference>